<protein>
    <submittedName>
        <fullName evidence="3">DUF4234 domain-containing protein</fullName>
    </submittedName>
</protein>
<feature type="transmembrane region" description="Helical" evidence="1">
    <location>
        <begin position="86"/>
        <end position="104"/>
    </location>
</feature>
<evidence type="ECO:0000313" key="4">
    <source>
        <dbReference type="Proteomes" id="UP000279446"/>
    </source>
</evidence>
<dbReference type="EMBL" id="RZNY01000001">
    <property type="protein sequence ID" value="RUT48437.1"/>
    <property type="molecule type" value="Genomic_DNA"/>
</dbReference>
<keyword evidence="1" id="KW-0472">Membrane</keyword>
<proteinExistence type="predicted"/>
<keyword evidence="1" id="KW-1133">Transmembrane helix</keyword>
<evidence type="ECO:0000256" key="1">
    <source>
        <dbReference type="SAM" id="Phobius"/>
    </source>
</evidence>
<dbReference type="InterPro" id="IPR025328">
    <property type="entry name" value="DUF4234"/>
</dbReference>
<dbReference type="OrthoDB" id="192868at2"/>
<sequence>MVQQRSIGLGILFSIITCGIYGIYWMYKVLDESREISRDNEGSAGLDLILTIITCGIYGFFAFYKAGSRIYEADVARGNRYATNDTALIVILYLFGSIVSVAILQHKINKFITA</sequence>
<dbReference type="Proteomes" id="UP000279446">
    <property type="component" value="Unassembled WGS sequence"/>
</dbReference>
<feature type="domain" description="DUF4234" evidence="2">
    <location>
        <begin position="5"/>
        <end position="72"/>
    </location>
</feature>
<name>A0A433YEZ3_9BACL</name>
<dbReference type="AlphaFoldDB" id="A0A433YEZ3"/>
<feature type="transmembrane region" description="Helical" evidence="1">
    <location>
        <begin position="48"/>
        <end position="66"/>
    </location>
</feature>
<evidence type="ECO:0000313" key="3">
    <source>
        <dbReference type="EMBL" id="RUT48437.1"/>
    </source>
</evidence>
<keyword evidence="1" id="KW-0812">Transmembrane</keyword>
<gene>
    <name evidence="3" type="ORF">EJP82_00365</name>
</gene>
<evidence type="ECO:0000259" key="2">
    <source>
        <dbReference type="Pfam" id="PF14018"/>
    </source>
</evidence>
<organism evidence="3 4">
    <name type="scientific">Paenibacillus anaericanus</name>
    <dbReference type="NCBI Taxonomy" id="170367"/>
    <lineage>
        <taxon>Bacteria</taxon>
        <taxon>Bacillati</taxon>
        <taxon>Bacillota</taxon>
        <taxon>Bacilli</taxon>
        <taxon>Bacillales</taxon>
        <taxon>Paenibacillaceae</taxon>
        <taxon>Paenibacillus</taxon>
    </lineage>
</organism>
<comment type="caution">
    <text evidence="3">The sequence shown here is derived from an EMBL/GenBank/DDBJ whole genome shotgun (WGS) entry which is preliminary data.</text>
</comment>
<dbReference type="Pfam" id="PF14018">
    <property type="entry name" value="DUF4234"/>
    <property type="match status" value="1"/>
</dbReference>
<accession>A0A433YEZ3</accession>
<dbReference type="RefSeq" id="WP_127190033.1">
    <property type="nucleotide sequence ID" value="NZ_RZNY01000001.1"/>
</dbReference>
<keyword evidence="4" id="KW-1185">Reference proteome</keyword>
<reference evidence="3 4" key="1">
    <citation type="submission" date="2018-12" db="EMBL/GenBank/DDBJ databases">
        <authorList>
            <person name="Sun L."/>
            <person name="Chen Z."/>
        </authorList>
    </citation>
    <scope>NUCLEOTIDE SEQUENCE [LARGE SCALE GENOMIC DNA]</scope>
    <source>
        <strain evidence="3 4">DSM 15890</strain>
    </source>
</reference>
<feature type="transmembrane region" description="Helical" evidence="1">
    <location>
        <begin position="6"/>
        <end position="27"/>
    </location>
</feature>